<reference evidence="1" key="1">
    <citation type="submission" date="2024-01" db="EMBL/GenBank/DDBJ databases">
        <title>The diversity of rhizobia nodulating Mimosa spp. in eleven states of Brazil covering several biomes is determined by host plant, location, and edaphic factors.</title>
        <authorList>
            <person name="Rouws L."/>
            <person name="Barauna A."/>
            <person name="Beukes C."/>
            <person name="De Faria S.M."/>
            <person name="Gross E."/>
            <person name="Dos Reis Junior F.B."/>
            <person name="Simon M."/>
            <person name="Maluk M."/>
            <person name="Odee D.W."/>
            <person name="Kenicer G."/>
            <person name="Young J.P.W."/>
            <person name="Reis V.M."/>
            <person name="Zilli J."/>
            <person name="James E.K."/>
        </authorList>
    </citation>
    <scope>NUCLEOTIDE SEQUENCE</scope>
    <source>
        <strain evidence="1">JPY452</strain>
    </source>
</reference>
<name>A0ACC6RQR0_9BURK</name>
<sequence>MIKYQFTVKNFRCFSDKNPARFSISRGMVCFLGVNNSGKSALLKMFQELRGIWSYLGSYSGSGGSPLVDMQIVHVLDQQEIFHDRNSRPLTIEVEIVGAPDRTAPDVNTVTRIVLIGSRDRIETHNTVSWSVTYFAGKQQIENNAQAASVTGVDNTQSIFFVSSQGKFNLALLQEFFRILTGSLYIGPFRNAVTVGAGTHFDLQIGENFITTWHEWQNGINKKHNRAITTVTENIRRVMGFEKLSITASTQTKTLQLNIDDRPYKLNEVGAGLAQLIVVFGNALIRSPSIIFIDEPELNLHPSLQLEFLTNLASYASYGVVFATHSIGLARSAADRIYTVLNEKDGSIVNLYEKNVSPVEMLGELSFSSFRELGAEKLLLVEGPTDVKVFQQFLRKAGKDHLVVVLPLGGNSLARGEVAHELGELLRITNNVAAVVDSEREMAGGPPIEARTEFAEVCENLGFKILLTERRATENYFDDEAVKNALGSSFSALGHFDRLSESANGWAKADNWRIAMEIDWDRLKETDLGKFIDAL</sequence>
<protein>
    <submittedName>
        <fullName evidence="1">AAA family ATPase</fullName>
    </submittedName>
</protein>
<keyword evidence="2" id="KW-1185">Reference proteome</keyword>
<dbReference type="Proteomes" id="UP001392318">
    <property type="component" value="Unassembled WGS sequence"/>
</dbReference>
<evidence type="ECO:0000313" key="2">
    <source>
        <dbReference type="Proteomes" id="UP001392318"/>
    </source>
</evidence>
<comment type="caution">
    <text evidence="1">The sequence shown here is derived from an EMBL/GenBank/DDBJ whole genome shotgun (WGS) entry which is preliminary data.</text>
</comment>
<gene>
    <name evidence="1" type="ORF">VSR83_28355</name>
</gene>
<accession>A0ACC6RQR0</accession>
<evidence type="ECO:0000313" key="1">
    <source>
        <dbReference type="EMBL" id="MEM5403897.1"/>
    </source>
</evidence>
<organism evidence="1 2">
    <name type="scientific">Paraburkholderia unamae</name>
    <dbReference type="NCBI Taxonomy" id="219649"/>
    <lineage>
        <taxon>Bacteria</taxon>
        <taxon>Pseudomonadati</taxon>
        <taxon>Pseudomonadota</taxon>
        <taxon>Betaproteobacteria</taxon>
        <taxon>Burkholderiales</taxon>
        <taxon>Burkholderiaceae</taxon>
        <taxon>Paraburkholderia</taxon>
    </lineage>
</organism>
<proteinExistence type="predicted"/>
<dbReference type="EMBL" id="JAYMRU010000025">
    <property type="protein sequence ID" value="MEM5403897.1"/>
    <property type="molecule type" value="Genomic_DNA"/>
</dbReference>